<evidence type="ECO:0000313" key="5">
    <source>
        <dbReference type="Proteomes" id="UP000034669"/>
    </source>
</evidence>
<gene>
    <name evidence="4" type="ORF">UV66_C0001G0067</name>
</gene>
<dbReference type="InterPro" id="IPR036291">
    <property type="entry name" value="NAD(P)-bd_dom_sf"/>
</dbReference>
<dbReference type="EMBL" id="LCFI01000001">
    <property type="protein sequence ID" value="KKS90710.1"/>
    <property type="molecule type" value="Genomic_DNA"/>
</dbReference>
<evidence type="ECO:0000256" key="2">
    <source>
        <dbReference type="RuleBase" id="RU364082"/>
    </source>
</evidence>
<dbReference type="GO" id="GO:0019305">
    <property type="term" value="P:dTDP-rhamnose biosynthetic process"/>
    <property type="evidence" value="ECO:0007669"/>
    <property type="project" value="UniProtKB-UniPathway"/>
</dbReference>
<keyword evidence="2" id="KW-0560">Oxidoreductase</keyword>
<dbReference type="InterPro" id="IPR005913">
    <property type="entry name" value="dTDP_dehydrorham_reduct"/>
</dbReference>
<dbReference type="PANTHER" id="PTHR10491:SF4">
    <property type="entry name" value="METHIONINE ADENOSYLTRANSFERASE 2 SUBUNIT BETA"/>
    <property type="match status" value="1"/>
</dbReference>
<comment type="function">
    <text evidence="2">Catalyzes the reduction of dTDP-6-deoxy-L-lyxo-4-hexulose to yield dTDP-L-rhamnose.</text>
</comment>
<reference evidence="4 5" key="1">
    <citation type="journal article" date="2015" name="Nature">
        <title>rRNA introns, odd ribosomes, and small enigmatic genomes across a large radiation of phyla.</title>
        <authorList>
            <person name="Brown C.T."/>
            <person name="Hug L.A."/>
            <person name="Thomas B.C."/>
            <person name="Sharon I."/>
            <person name="Castelle C.J."/>
            <person name="Singh A."/>
            <person name="Wilkins M.J."/>
            <person name="Williams K.H."/>
            <person name="Banfield J.F."/>
        </authorList>
    </citation>
    <scope>NUCLEOTIDE SEQUENCE [LARGE SCALE GENOMIC DNA]</scope>
</reference>
<dbReference type="GO" id="GO:0005829">
    <property type="term" value="C:cytosol"/>
    <property type="evidence" value="ECO:0007669"/>
    <property type="project" value="TreeGrafter"/>
</dbReference>
<accession>A0A0G1CY83</accession>
<dbReference type="PANTHER" id="PTHR10491">
    <property type="entry name" value="DTDP-4-DEHYDRORHAMNOSE REDUCTASE"/>
    <property type="match status" value="1"/>
</dbReference>
<comment type="pathway">
    <text evidence="2">Carbohydrate biosynthesis; dTDP-L-rhamnose biosynthesis.</text>
</comment>
<dbReference type="InterPro" id="IPR029903">
    <property type="entry name" value="RmlD-like-bd"/>
</dbReference>
<dbReference type="GO" id="GO:0008831">
    <property type="term" value="F:dTDP-4-dehydrorhamnose reductase activity"/>
    <property type="evidence" value="ECO:0007669"/>
    <property type="project" value="UniProtKB-EC"/>
</dbReference>
<name>A0A0G1CY83_9BACT</name>
<feature type="domain" description="RmlD-like substrate binding" evidence="3">
    <location>
        <begin position="14"/>
        <end position="236"/>
    </location>
</feature>
<evidence type="ECO:0000259" key="3">
    <source>
        <dbReference type="Pfam" id="PF04321"/>
    </source>
</evidence>
<comment type="caution">
    <text evidence="4">The sequence shown here is derived from an EMBL/GenBank/DDBJ whole genome shotgun (WGS) entry which is preliminary data.</text>
</comment>
<dbReference type="SUPFAM" id="SSF51735">
    <property type="entry name" value="NAD(P)-binding Rossmann-fold domains"/>
    <property type="match status" value="1"/>
</dbReference>
<proteinExistence type="inferred from homology"/>
<dbReference type="Gene3D" id="3.90.25.10">
    <property type="entry name" value="UDP-galactose 4-epimerase, domain 1"/>
    <property type="match status" value="1"/>
</dbReference>
<dbReference type="AlphaFoldDB" id="A0A0G1CY83"/>
<dbReference type="Proteomes" id="UP000034669">
    <property type="component" value="Unassembled WGS sequence"/>
</dbReference>
<sequence>MLTFSQIAMAKDFLILGGESTLAKYFIQTYGEKCVALNKKKCDITNIKILEKVIKRTRAEYILNCAAITDIGYAEKNPKECFNVNSIAVWNLDILTRKYNKKLIHLSSDYAVNPTNVYGYSKLISERLINKSKNLIIRTSFYSNKYYIINSLVSGKVTNAYKNAFFNPVSINRLVGEIYKNRNKHGILNIFTEKKISKYSFATMAAKTFNIDRKLIQPVDLINVEEKANLPLNSFVPSDIKIQLDEDLLTFKKHLKPITS</sequence>
<dbReference type="Gene3D" id="3.40.50.720">
    <property type="entry name" value="NAD(P)-binding Rossmann-like Domain"/>
    <property type="match status" value="1"/>
</dbReference>
<organism evidence="4 5">
    <name type="scientific">Candidatus Woesebacteria bacterium GW2011_GWA1_43_12</name>
    <dbReference type="NCBI Taxonomy" id="1618557"/>
    <lineage>
        <taxon>Bacteria</taxon>
        <taxon>Candidatus Woeseibacteriota</taxon>
    </lineage>
</organism>
<dbReference type="EC" id="1.1.1.133" evidence="2"/>
<evidence type="ECO:0000256" key="1">
    <source>
        <dbReference type="ARBA" id="ARBA00010944"/>
    </source>
</evidence>
<keyword evidence="2" id="KW-0521">NADP</keyword>
<evidence type="ECO:0000313" key="4">
    <source>
        <dbReference type="EMBL" id="KKS90710.1"/>
    </source>
</evidence>
<comment type="similarity">
    <text evidence="1 2">Belongs to the dTDP-4-dehydrorhamnose reductase family.</text>
</comment>
<dbReference type="UniPathway" id="UPA00124"/>
<dbReference type="Pfam" id="PF04321">
    <property type="entry name" value="RmlD_sub_bind"/>
    <property type="match status" value="1"/>
</dbReference>
<protein>
    <recommendedName>
        <fullName evidence="2">dTDP-4-dehydrorhamnose reductase</fullName>
        <ecNumber evidence="2">1.1.1.133</ecNumber>
    </recommendedName>
</protein>